<feature type="domain" description="HEPN" evidence="1">
    <location>
        <begin position="101"/>
        <end position="204"/>
    </location>
</feature>
<accession>A0A8D5U5V5</accession>
<dbReference type="SMART" id="SM00748">
    <property type="entry name" value="HEPN"/>
    <property type="match status" value="1"/>
</dbReference>
<dbReference type="InterPro" id="IPR007842">
    <property type="entry name" value="HEPN_dom"/>
</dbReference>
<dbReference type="Proteomes" id="UP000825123">
    <property type="component" value="Chromosome"/>
</dbReference>
<dbReference type="EMBL" id="AP024597">
    <property type="protein sequence ID" value="BCU69874.1"/>
    <property type="molecule type" value="Genomic_DNA"/>
</dbReference>
<proteinExistence type="predicted"/>
<sequence length="211" mass="24385">MVYSWIGPQTPRELLGACTLGSTSYQRAQYEKVRLTDLTNRHTEPCLALNVPDSLDVNALQRGVVPPLLSQRIIMGDKTYADDPLTHNILVTTSYLMSFLLNNAKTFLHDAKRDFEEGIWNLSVFHSEQALQLCIKYKLYTHLGDFPKTHNLKELITDLKKFEPVEVDELMLDFLTQSYISSRYLPYTFSKESAEKALKFVEDLMRWLKCL</sequence>
<dbReference type="Pfam" id="PF05168">
    <property type="entry name" value="HEPN"/>
    <property type="match status" value="1"/>
</dbReference>
<protein>
    <recommendedName>
        <fullName evidence="1">HEPN domain-containing protein</fullName>
    </recommendedName>
</protein>
<dbReference type="PROSITE" id="PS50910">
    <property type="entry name" value="HEPN"/>
    <property type="match status" value="1"/>
</dbReference>
<dbReference type="Gene3D" id="1.20.120.330">
    <property type="entry name" value="Nucleotidyltransferases domain 2"/>
    <property type="match status" value="1"/>
</dbReference>
<gene>
    <name evidence="2" type="ORF">KN1_11710</name>
</gene>
<reference evidence="2 3" key="1">
    <citation type="submission" date="2021-04" db="EMBL/GenBank/DDBJ databases">
        <title>Complete genome sequence of Stygiolobus sp. KN-1.</title>
        <authorList>
            <person name="Nakamura K."/>
            <person name="Sakai H."/>
            <person name="Kurosawa N."/>
        </authorList>
    </citation>
    <scope>NUCLEOTIDE SEQUENCE [LARGE SCALE GENOMIC DNA]</scope>
    <source>
        <strain evidence="2 3">KN-1</strain>
    </source>
</reference>
<evidence type="ECO:0000313" key="3">
    <source>
        <dbReference type="Proteomes" id="UP000825123"/>
    </source>
</evidence>
<dbReference type="SUPFAM" id="SSF81593">
    <property type="entry name" value="Nucleotidyltransferase substrate binding subunit/domain"/>
    <property type="match status" value="1"/>
</dbReference>
<keyword evidence="3" id="KW-1185">Reference proteome</keyword>
<name>A0A8D5U5V5_9CREN</name>
<dbReference type="KEGG" id="csty:KN1_11710"/>
<evidence type="ECO:0000259" key="1">
    <source>
        <dbReference type="PROSITE" id="PS50910"/>
    </source>
</evidence>
<evidence type="ECO:0000313" key="2">
    <source>
        <dbReference type="EMBL" id="BCU69874.1"/>
    </source>
</evidence>
<dbReference type="AlphaFoldDB" id="A0A8D5U5V5"/>
<organism evidence="2 3">
    <name type="scientific">Stygiolobus caldivivus</name>
    <dbReference type="NCBI Taxonomy" id="2824673"/>
    <lineage>
        <taxon>Archaea</taxon>
        <taxon>Thermoproteota</taxon>
        <taxon>Thermoprotei</taxon>
        <taxon>Sulfolobales</taxon>
        <taxon>Sulfolobaceae</taxon>
        <taxon>Stygiolobus</taxon>
    </lineage>
</organism>